<dbReference type="EMBL" id="JAADJG010000180">
    <property type="protein sequence ID" value="KAF4452612.1"/>
    <property type="molecule type" value="Genomic_DNA"/>
</dbReference>
<proteinExistence type="predicted"/>
<organism evidence="1 2">
    <name type="scientific">Fusarium austroafricanum</name>
    <dbReference type="NCBI Taxonomy" id="2364996"/>
    <lineage>
        <taxon>Eukaryota</taxon>
        <taxon>Fungi</taxon>
        <taxon>Dikarya</taxon>
        <taxon>Ascomycota</taxon>
        <taxon>Pezizomycotina</taxon>
        <taxon>Sordariomycetes</taxon>
        <taxon>Hypocreomycetidae</taxon>
        <taxon>Hypocreales</taxon>
        <taxon>Nectriaceae</taxon>
        <taxon>Fusarium</taxon>
        <taxon>Fusarium concolor species complex</taxon>
    </lineage>
</organism>
<evidence type="ECO:0000313" key="2">
    <source>
        <dbReference type="Proteomes" id="UP000605986"/>
    </source>
</evidence>
<evidence type="ECO:0000313" key="1">
    <source>
        <dbReference type="EMBL" id="KAF4452612.1"/>
    </source>
</evidence>
<comment type="caution">
    <text evidence="1">The sequence shown here is derived from an EMBL/GenBank/DDBJ whole genome shotgun (WGS) entry which is preliminary data.</text>
</comment>
<keyword evidence="2" id="KW-1185">Reference proteome</keyword>
<reference evidence="1" key="1">
    <citation type="submission" date="2020-01" db="EMBL/GenBank/DDBJ databases">
        <title>Identification and distribution of gene clusters putatively required for synthesis of sphingolipid metabolism inhibitors in phylogenetically diverse species of the filamentous fungus Fusarium.</title>
        <authorList>
            <person name="Kim H.-S."/>
            <person name="Busman M."/>
            <person name="Brown D.W."/>
            <person name="Divon H."/>
            <person name="Uhlig S."/>
            <person name="Proctor R.H."/>
        </authorList>
    </citation>
    <scope>NUCLEOTIDE SEQUENCE</scope>
    <source>
        <strain evidence="1">NRRL 53441</strain>
    </source>
</reference>
<gene>
    <name evidence="1" type="ORF">F53441_4551</name>
</gene>
<dbReference type="OrthoDB" id="5096893at2759"/>
<name>A0A8H4P9A4_9HYPO</name>
<sequence length="139" mass="15490">MNLPRPDQYGQAIHHKAPPLVTATYDNGHQSRQAVAFDDTLSFSFITQRYVDILEQSSPSPIEVMPVPPGISDKTRCPNGTFIAIERVLYATVELESSHFQFQAPRVCFVVYHDGLGIEDGIQMTLGHNWATKIAQAYA</sequence>
<dbReference type="Proteomes" id="UP000605986">
    <property type="component" value="Unassembled WGS sequence"/>
</dbReference>
<protein>
    <submittedName>
        <fullName evidence="1">Uncharacterized protein</fullName>
    </submittedName>
</protein>
<dbReference type="AlphaFoldDB" id="A0A8H4P9A4"/>
<accession>A0A8H4P9A4</accession>